<evidence type="ECO:0000313" key="5">
    <source>
        <dbReference type="Proteomes" id="UP000469559"/>
    </source>
</evidence>
<dbReference type="InterPro" id="IPR002347">
    <property type="entry name" value="SDR_fam"/>
</dbReference>
<keyword evidence="3" id="KW-0560">Oxidoreductase</keyword>
<protein>
    <submittedName>
        <fullName evidence="4">Short-chain dehydrogenase/reductase SAT3</fullName>
    </submittedName>
</protein>
<dbReference type="PANTHER" id="PTHR43618">
    <property type="entry name" value="7-ALPHA-HYDROXYSTEROID DEHYDROGENASE"/>
    <property type="match status" value="1"/>
</dbReference>
<dbReference type="PANTHER" id="PTHR43618:SF18">
    <property type="entry name" value="SHORT CHAIN DEHYDROGENASE_REDUCTASE FAMILY (AFU_ORTHOLOGUE AFUA_5G12480)"/>
    <property type="match status" value="1"/>
</dbReference>
<dbReference type="CDD" id="cd05233">
    <property type="entry name" value="SDR_c"/>
    <property type="match status" value="1"/>
</dbReference>
<dbReference type="Gene3D" id="3.40.50.720">
    <property type="entry name" value="NAD(P)-binding Rossmann-like Domain"/>
    <property type="match status" value="1"/>
</dbReference>
<dbReference type="PRINTS" id="PR00081">
    <property type="entry name" value="GDHRDH"/>
</dbReference>
<dbReference type="SUPFAM" id="SSF51735">
    <property type="entry name" value="NAD(P)-binding Rossmann-fold domains"/>
    <property type="match status" value="1"/>
</dbReference>
<sequence length="227" mass="24400">MIAKALEHNGAKVYIIGRRLEVLEKAALQAVRQSSNPSEFLLKKREIIPLQGDLTIKEDLSRIVDTITASDGYINLLIANAGISGPGSFSEFTNTYAVNTSAIFFAVIAFLNPLEAGNQRGNVEQKSQVIASSGLGAHNRLAMAGYAYSISKAAVTHMMKQFATSLHLMGLEAIWPIAKLSLEDGIPAGVIPPRGPGMIQDMSGAILYMTSKAGGYLNGNVSSYRRW</sequence>
<gene>
    <name evidence="4" type="primary">SAT3_3</name>
    <name evidence="4" type="ORF">LARI1_G003816</name>
</gene>
<evidence type="ECO:0000256" key="3">
    <source>
        <dbReference type="ARBA" id="ARBA00023002"/>
    </source>
</evidence>
<dbReference type="Pfam" id="PF00106">
    <property type="entry name" value="adh_short"/>
    <property type="match status" value="1"/>
</dbReference>
<accession>A0A8T9B7X1</accession>
<dbReference type="EMBL" id="QGMF01000416">
    <property type="protein sequence ID" value="TVY16058.1"/>
    <property type="molecule type" value="Genomic_DNA"/>
</dbReference>
<dbReference type="InterPro" id="IPR020904">
    <property type="entry name" value="Sc_DH/Rdtase_CS"/>
</dbReference>
<proteinExistence type="inferred from homology"/>
<keyword evidence="5" id="KW-1185">Reference proteome</keyword>
<evidence type="ECO:0000256" key="1">
    <source>
        <dbReference type="ARBA" id="ARBA00006484"/>
    </source>
</evidence>
<dbReference type="InterPro" id="IPR052178">
    <property type="entry name" value="Sec_Metab_Biosynth_SDR"/>
</dbReference>
<organism evidence="4 5">
    <name type="scientific">Lachnellula arida</name>
    <dbReference type="NCBI Taxonomy" id="1316785"/>
    <lineage>
        <taxon>Eukaryota</taxon>
        <taxon>Fungi</taxon>
        <taxon>Dikarya</taxon>
        <taxon>Ascomycota</taxon>
        <taxon>Pezizomycotina</taxon>
        <taxon>Leotiomycetes</taxon>
        <taxon>Helotiales</taxon>
        <taxon>Lachnaceae</taxon>
        <taxon>Lachnellula</taxon>
    </lineage>
</organism>
<dbReference type="PROSITE" id="PS00061">
    <property type="entry name" value="ADH_SHORT"/>
    <property type="match status" value="1"/>
</dbReference>
<keyword evidence="2" id="KW-0521">NADP</keyword>
<dbReference type="Proteomes" id="UP000469559">
    <property type="component" value="Unassembled WGS sequence"/>
</dbReference>
<name>A0A8T9B7X1_9HELO</name>
<comment type="similarity">
    <text evidence="1">Belongs to the short-chain dehydrogenases/reductases (SDR) family.</text>
</comment>
<evidence type="ECO:0000256" key="2">
    <source>
        <dbReference type="ARBA" id="ARBA00022857"/>
    </source>
</evidence>
<dbReference type="GO" id="GO:0016491">
    <property type="term" value="F:oxidoreductase activity"/>
    <property type="evidence" value="ECO:0007669"/>
    <property type="project" value="UniProtKB-KW"/>
</dbReference>
<dbReference type="OrthoDB" id="2898618at2759"/>
<evidence type="ECO:0000313" key="4">
    <source>
        <dbReference type="EMBL" id="TVY16058.1"/>
    </source>
</evidence>
<dbReference type="AlphaFoldDB" id="A0A8T9B7X1"/>
<reference evidence="4 5" key="1">
    <citation type="submission" date="2018-05" db="EMBL/GenBank/DDBJ databases">
        <title>Whole genome sequencing for identification of molecular markers to develop diagnostic detection tools for the regulated plant pathogen Lachnellula willkommii.</title>
        <authorList>
            <person name="Giroux E."/>
            <person name="Bilodeau G."/>
        </authorList>
    </citation>
    <scope>NUCLEOTIDE SEQUENCE [LARGE SCALE GENOMIC DNA]</scope>
    <source>
        <strain evidence="4 5">CBS 203.66</strain>
    </source>
</reference>
<dbReference type="InterPro" id="IPR036291">
    <property type="entry name" value="NAD(P)-bd_dom_sf"/>
</dbReference>
<comment type="caution">
    <text evidence="4">The sequence shown here is derived from an EMBL/GenBank/DDBJ whole genome shotgun (WGS) entry which is preliminary data.</text>
</comment>
<feature type="non-terminal residue" evidence="4">
    <location>
        <position position="1"/>
    </location>
</feature>